<organism evidence="2 3">
    <name type="scientific">Gossypium stocksii</name>
    <dbReference type="NCBI Taxonomy" id="47602"/>
    <lineage>
        <taxon>Eukaryota</taxon>
        <taxon>Viridiplantae</taxon>
        <taxon>Streptophyta</taxon>
        <taxon>Embryophyta</taxon>
        <taxon>Tracheophyta</taxon>
        <taxon>Spermatophyta</taxon>
        <taxon>Magnoliopsida</taxon>
        <taxon>eudicotyledons</taxon>
        <taxon>Gunneridae</taxon>
        <taxon>Pentapetalae</taxon>
        <taxon>rosids</taxon>
        <taxon>malvids</taxon>
        <taxon>Malvales</taxon>
        <taxon>Malvaceae</taxon>
        <taxon>Malvoideae</taxon>
        <taxon>Gossypium</taxon>
    </lineage>
</organism>
<evidence type="ECO:0000256" key="1">
    <source>
        <dbReference type="SAM" id="MobiDB-lite"/>
    </source>
</evidence>
<comment type="caution">
    <text evidence="2">The sequence shown here is derived from an EMBL/GenBank/DDBJ whole genome shotgun (WGS) entry which is preliminary data.</text>
</comment>
<evidence type="ECO:0000313" key="2">
    <source>
        <dbReference type="EMBL" id="KAH1072939.1"/>
    </source>
</evidence>
<accession>A0A9D3V640</accession>
<feature type="region of interest" description="Disordered" evidence="1">
    <location>
        <begin position="87"/>
        <end position="118"/>
    </location>
</feature>
<feature type="compositionally biased region" description="Basic residues" evidence="1">
    <location>
        <begin position="103"/>
        <end position="118"/>
    </location>
</feature>
<proteinExistence type="predicted"/>
<name>A0A9D3V640_9ROSI</name>
<gene>
    <name evidence="2" type="ORF">J1N35_025267</name>
</gene>
<dbReference type="AlphaFoldDB" id="A0A9D3V640"/>
<feature type="compositionally biased region" description="Basic and acidic residues" evidence="1">
    <location>
        <begin position="93"/>
        <end position="102"/>
    </location>
</feature>
<reference evidence="2 3" key="1">
    <citation type="journal article" date="2021" name="Plant Biotechnol. J.">
        <title>Multi-omics assisted identification of the key and species-specific regulatory components of drought-tolerant mechanisms in Gossypium stocksii.</title>
        <authorList>
            <person name="Yu D."/>
            <person name="Ke L."/>
            <person name="Zhang D."/>
            <person name="Wu Y."/>
            <person name="Sun Y."/>
            <person name="Mei J."/>
            <person name="Sun J."/>
            <person name="Sun Y."/>
        </authorList>
    </citation>
    <scope>NUCLEOTIDE SEQUENCE [LARGE SCALE GENOMIC DNA]</scope>
    <source>
        <strain evidence="3">cv. E1</strain>
        <tissue evidence="2">Leaf</tissue>
    </source>
</reference>
<dbReference type="EMBL" id="JAIQCV010000008">
    <property type="protein sequence ID" value="KAH1072939.1"/>
    <property type="molecule type" value="Genomic_DNA"/>
</dbReference>
<protein>
    <submittedName>
        <fullName evidence="2">Uncharacterized protein</fullName>
    </submittedName>
</protein>
<evidence type="ECO:0000313" key="3">
    <source>
        <dbReference type="Proteomes" id="UP000828251"/>
    </source>
</evidence>
<keyword evidence="3" id="KW-1185">Reference proteome</keyword>
<sequence length="118" mass="13859">MRKTLEVGKVGEEFGGRRRIERGKNAHLFKRRKHHRQSEWLSATVSRERAWPLESATFMAIGFPQEIFDRFLGRNCKKGDRVRVLRGKGLGSGEKRRKETNGKKGRKRKERKRKNSIV</sequence>
<dbReference type="Proteomes" id="UP000828251">
    <property type="component" value="Unassembled WGS sequence"/>
</dbReference>